<evidence type="ECO:0000313" key="4">
    <source>
        <dbReference type="Proteomes" id="UP000215506"/>
    </source>
</evidence>
<gene>
    <name evidence="3" type="ORF">B7C42_00980</name>
</gene>
<organism evidence="3 4">
    <name type="scientific">Nocardia cerradoensis</name>
    <dbReference type="NCBI Taxonomy" id="85688"/>
    <lineage>
        <taxon>Bacteria</taxon>
        <taxon>Bacillati</taxon>
        <taxon>Actinomycetota</taxon>
        <taxon>Actinomycetes</taxon>
        <taxon>Mycobacteriales</taxon>
        <taxon>Nocardiaceae</taxon>
        <taxon>Nocardia</taxon>
    </lineage>
</organism>
<dbReference type="AlphaFoldDB" id="A0A231HBC0"/>
<feature type="signal peptide" evidence="1">
    <location>
        <begin position="1"/>
        <end position="22"/>
    </location>
</feature>
<evidence type="ECO:0000259" key="2">
    <source>
        <dbReference type="Pfam" id="PF13827"/>
    </source>
</evidence>
<keyword evidence="4" id="KW-1185">Reference proteome</keyword>
<evidence type="ECO:0000313" key="3">
    <source>
        <dbReference type="EMBL" id="OXR46017.1"/>
    </source>
</evidence>
<comment type="caution">
    <text evidence="3">The sequence shown here is derived from an EMBL/GenBank/DDBJ whole genome shotgun (WGS) entry which is preliminary data.</text>
</comment>
<proteinExistence type="predicted"/>
<dbReference type="Pfam" id="PF13827">
    <property type="entry name" value="DUF4189"/>
    <property type="match status" value="1"/>
</dbReference>
<protein>
    <recommendedName>
        <fullName evidence="2">DUF4189 domain-containing protein</fullName>
    </recommendedName>
</protein>
<dbReference type="RefSeq" id="WP_051043329.1">
    <property type="nucleotide sequence ID" value="NZ_JAAXOR010000005.1"/>
</dbReference>
<name>A0A231HBC0_9NOCA</name>
<sequence>MFSTGKLALSFVAASAAVFVVAGTGSAAAERGPDGHYYGAMAISDANDEGWTIGIALNAPDQATADAGALDQCSSHGEQGCATIVRFVDGCGAIARRDDIHTGGTGATLQDAERNAIAALGPGHPPTLSSDGSGPAVISVSRCNG</sequence>
<dbReference type="EMBL" id="NGAF01000002">
    <property type="protein sequence ID" value="OXR46017.1"/>
    <property type="molecule type" value="Genomic_DNA"/>
</dbReference>
<feature type="domain" description="DUF4189" evidence="2">
    <location>
        <begin position="38"/>
        <end position="120"/>
    </location>
</feature>
<evidence type="ECO:0000256" key="1">
    <source>
        <dbReference type="SAM" id="SignalP"/>
    </source>
</evidence>
<dbReference type="InterPro" id="IPR025240">
    <property type="entry name" value="DUF4189"/>
</dbReference>
<reference evidence="3 4" key="1">
    <citation type="submission" date="2017-07" db="EMBL/GenBank/DDBJ databases">
        <title>First draft Genome Sequence of Nocardia cerradoensis isolated from human infection.</title>
        <authorList>
            <person name="Carrasco G."/>
        </authorList>
    </citation>
    <scope>NUCLEOTIDE SEQUENCE [LARGE SCALE GENOMIC DNA]</scope>
    <source>
        <strain evidence="3 4">CNM20130759</strain>
    </source>
</reference>
<accession>A0A231HBC0</accession>
<keyword evidence="1" id="KW-0732">Signal</keyword>
<dbReference type="Proteomes" id="UP000215506">
    <property type="component" value="Unassembled WGS sequence"/>
</dbReference>
<feature type="chain" id="PRO_5038807468" description="DUF4189 domain-containing protein" evidence="1">
    <location>
        <begin position="23"/>
        <end position="145"/>
    </location>
</feature>